<dbReference type="SMART" id="SM00422">
    <property type="entry name" value="HTH_MERR"/>
    <property type="match status" value="1"/>
</dbReference>
<reference evidence="6 7" key="1">
    <citation type="submission" date="2024-09" db="EMBL/GenBank/DDBJ databases">
        <authorList>
            <person name="Salinas-Garcia M.A."/>
            <person name="Prieme A."/>
        </authorList>
    </citation>
    <scope>NUCLEOTIDE SEQUENCE [LARGE SCALE GENOMIC DNA]</scope>
    <source>
        <strain evidence="6 7">DSM 21081</strain>
    </source>
</reference>
<evidence type="ECO:0000256" key="1">
    <source>
        <dbReference type="ARBA" id="ARBA00022491"/>
    </source>
</evidence>
<evidence type="ECO:0000256" key="3">
    <source>
        <dbReference type="ARBA" id="ARBA00023125"/>
    </source>
</evidence>
<evidence type="ECO:0000313" key="6">
    <source>
        <dbReference type="EMBL" id="MFB0833550.1"/>
    </source>
</evidence>
<keyword evidence="2" id="KW-0805">Transcription regulation</keyword>
<dbReference type="RefSeq" id="WP_373970719.1">
    <property type="nucleotide sequence ID" value="NZ_JBHDLJ010000002.1"/>
</dbReference>
<evidence type="ECO:0000313" key="7">
    <source>
        <dbReference type="Proteomes" id="UP001575652"/>
    </source>
</evidence>
<dbReference type="EMBL" id="JBHDLJ010000002">
    <property type="protein sequence ID" value="MFB0833550.1"/>
    <property type="molecule type" value="Genomic_DNA"/>
</dbReference>
<keyword evidence="4" id="KW-0804">Transcription</keyword>
<evidence type="ECO:0000259" key="5">
    <source>
        <dbReference type="PROSITE" id="PS50937"/>
    </source>
</evidence>
<dbReference type="PROSITE" id="PS00552">
    <property type="entry name" value="HTH_MERR_1"/>
    <property type="match status" value="1"/>
</dbReference>
<dbReference type="Proteomes" id="UP001575652">
    <property type="component" value="Unassembled WGS sequence"/>
</dbReference>
<feature type="domain" description="HTH merR-type" evidence="5">
    <location>
        <begin position="1"/>
        <end position="69"/>
    </location>
</feature>
<accession>A0ABV4UJ39</accession>
<dbReference type="InterPro" id="IPR000551">
    <property type="entry name" value="MerR-type_HTH_dom"/>
</dbReference>
<dbReference type="Gene3D" id="1.10.1660.10">
    <property type="match status" value="1"/>
</dbReference>
<keyword evidence="1" id="KW-0678">Repressor</keyword>
<sequence>MHIGELAERTGLSLRSIRHYDEVGLLPGTERTEGGFRVFSEADYGRLLTIMQLKPMGFALDEMPAVLDVLEGRRADSGEVAGLLERSRGMRDRLARQLAAAEDVVRRLEDLGRATG</sequence>
<gene>
    <name evidence="6" type="ORF">ACETWP_03035</name>
</gene>
<dbReference type="InterPro" id="IPR009061">
    <property type="entry name" value="DNA-bd_dom_put_sf"/>
</dbReference>
<keyword evidence="7" id="KW-1185">Reference proteome</keyword>
<dbReference type="PRINTS" id="PR00040">
    <property type="entry name" value="HTHMERR"/>
</dbReference>
<dbReference type="PANTHER" id="PTHR30204">
    <property type="entry name" value="REDOX-CYCLING DRUG-SENSING TRANSCRIPTIONAL ACTIVATOR SOXR"/>
    <property type="match status" value="1"/>
</dbReference>
<evidence type="ECO:0000256" key="2">
    <source>
        <dbReference type="ARBA" id="ARBA00023015"/>
    </source>
</evidence>
<dbReference type="Pfam" id="PF13411">
    <property type="entry name" value="MerR_1"/>
    <property type="match status" value="1"/>
</dbReference>
<dbReference type="InterPro" id="IPR047057">
    <property type="entry name" value="MerR_fam"/>
</dbReference>
<dbReference type="SUPFAM" id="SSF46955">
    <property type="entry name" value="Putative DNA-binding domain"/>
    <property type="match status" value="1"/>
</dbReference>
<keyword evidence="3" id="KW-0238">DNA-binding</keyword>
<dbReference type="CDD" id="cd00592">
    <property type="entry name" value="HTH_MerR-like"/>
    <property type="match status" value="1"/>
</dbReference>
<organism evidence="6 7">
    <name type="scientific">Arthrobacter halodurans</name>
    <dbReference type="NCBI Taxonomy" id="516699"/>
    <lineage>
        <taxon>Bacteria</taxon>
        <taxon>Bacillati</taxon>
        <taxon>Actinomycetota</taxon>
        <taxon>Actinomycetes</taxon>
        <taxon>Micrococcales</taxon>
        <taxon>Micrococcaceae</taxon>
        <taxon>Arthrobacter</taxon>
    </lineage>
</organism>
<dbReference type="PANTHER" id="PTHR30204:SF69">
    <property type="entry name" value="MERR-FAMILY TRANSCRIPTIONAL REGULATOR"/>
    <property type="match status" value="1"/>
</dbReference>
<dbReference type="PROSITE" id="PS50937">
    <property type="entry name" value="HTH_MERR_2"/>
    <property type="match status" value="1"/>
</dbReference>
<protein>
    <submittedName>
        <fullName evidence="6">MerR family transcriptional regulator</fullName>
    </submittedName>
</protein>
<name>A0ABV4UJ39_9MICC</name>
<proteinExistence type="predicted"/>
<evidence type="ECO:0000256" key="4">
    <source>
        <dbReference type="ARBA" id="ARBA00023163"/>
    </source>
</evidence>
<comment type="caution">
    <text evidence="6">The sequence shown here is derived from an EMBL/GenBank/DDBJ whole genome shotgun (WGS) entry which is preliminary data.</text>
</comment>